<reference evidence="4" key="1">
    <citation type="submission" date="2023-07" db="EMBL/GenBank/DDBJ databases">
        <title>Comparative genomics of clinical Stenotrophomonas maltophilia isolates reveals regions of diversity which correlate with colonization and persistence in vivo.</title>
        <authorList>
            <person name="Mcdaniel M.S."/>
            <person name="Swords W.E."/>
            <person name="Sumpter N.A."/>
            <person name="Lindgren N.R."/>
            <person name="Billiot C.E."/>
        </authorList>
    </citation>
    <scope>NUCLEOTIDE SEQUENCE</scope>
    <source>
        <strain evidence="4">Ism4</strain>
    </source>
</reference>
<dbReference type="EMBL" id="JAVSKO010000006">
    <property type="protein sequence ID" value="MDT3469548.1"/>
    <property type="molecule type" value="Genomic_DNA"/>
</dbReference>
<feature type="domain" description="BD-FAE-like" evidence="3">
    <location>
        <begin position="150"/>
        <end position="195"/>
    </location>
</feature>
<dbReference type="Proteomes" id="UP001251948">
    <property type="component" value="Unassembled WGS sequence"/>
</dbReference>
<dbReference type="InterPro" id="IPR029058">
    <property type="entry name" value="AB_hydrolase_fold"/>
</dbReference>
<dbReference type="Gene3D" id="3.40.50.1820">
    <property type="entry name" value="alpha/beta hydrolase"/>
    <property type="match status" value="1"/>
</dbReference>
<feature type="chain" id="PRO_5042550660" evidence="2">
    <location>
        <begin position="26"/>
        <end position="324"/>
    </location>
</feature>
<proteinExistence type="predicted"/>
<evidence type="ECO:0000259" key="3">
    <source>
        <dbReference type="Pfam" id="PF20434"/>
    </source>
</evidence>
<evidence type="ECO:0000256" key="2">
    <source>
        <dbReference type="SAM" id="SignalP"/>
    </source>
</evidence>
<dbReference type="AlphaFoldDB" id="A0AAJ2JCZ4"/>
<feature type="signal peptide" evidence="2">
    <location>
        <begin position="1"/>
        <end position="25"/>
    </location>
</feature>
<dbReference type="PANTHER" id="PTHR48081:SF6">
    <property type="entry name" value="PEPTIDASE S9 PROLYL OLIGOPEPTIDASE CATALYTIC DOMAIN-CONTAINING PROTEIN"/>
    <property type="match status" value="1"/>
</dbReference>
<sequence>MLIVRALLLLGSLLLVALPFASAKAEPPTWHPPQGATELPLWPDGKAAVPPKLKGPEQLSEAISEASGERWMMLQNVAVPTLTVFPPKDPGNGTAVLVVPGGGYRVLAMDLEGSEICQWLTTQGITCALLKYRVPASGPNWDRDCNCRDNPSVPMALQDAQRAMGMLRAHAARWKIDPKRVGVIGFSAGGHVVAGLSTHAGRSYTPIDAADAQPSRPDFAMVMYSGHLWAGHGKGLSLVKDIVVDDKVPPTFIAQATDDRTDDVRESLAYYRALIDAGVPVEMHLFARGGHAFGLRRQDAPVAAWPRLAERWMQDIGMLPERPL</sequence>
<protein>
    <submittedName>
        <fullName evidence="4">Alpha/beta hydrolase</fullName>
    </submittedName>
</protein>
<dbReference type="SUPFAM" id="SSF53474">
    <property type="entry name" value="alpha/beta-Hydrolases"/>
    <property type="match status" value="1"/>
</dbReference>
<keyword evidence="2" id="KW-0732">Signal</keyword>
<accession>A0AAJ2JCZ4</accession>
<dbReference type="PANTHER" id="PTHR48081">
    <property type="entry name" value="AB HYDROLASE SUPERFAMILY PROTEIN C4A8.06C"/>
    <property type="match status" value="1"/>
</dbReference>
<dbReference type="InterPro" id="IPR049492">
    <property type="entry name" value="BD-FAE-like_dom"/>
</dbReference>
<evidence type="ECO:0000256" key="1">
    <source>
        <dbReference type="ARBA" id="ARBA00022801"/>
    </source>
</evidence>
<gene>
    <name evidence="4" type="ORF">ROV92_16325</name>
</gene>
<name>A0AAJ2JCZ4_STEMA</name>
<dbReference type="Pfam" id="PF20434">
    <property type="entry name" value="BD-FAE"/>
    <property type="match status" value="1"/>
</dbReference>
<evidence type="ECO:0000313" key="4">
    <source>
        <dbReference type="EMBL" id="MDT3469548.1"/>
    </source>
</evidence>
<dbReference type="GO" id="GO:0016787">
    <property type="term" value="F:hydrolase activity"/>
    <property type="evidence" value="ECO:0007669"/>
    <property type="project" value="UniProtKB-KW"/>
</dbReference>
<evidence type="ECO:0000313" key="5">
    <source>
        <dbReference type="Proteomes" id="UP001251948"/>
    </source>
</evidence>
<dbReference type="InterPro" id="IPR050300">
    <property type="entry name" value="GDXG_lipolytic_enzyme"/>
</dbReference>
<keyword evidence="1 4" id="KW-0378">Hydrolase</keyword>
<organism evidence="4 5">
    <name type="scientific">Stenotrophomonas maltophilia</name>
    <name type="common">Pseudomonas maltophilia</name>
    <name type="synonym">Xanthomonas maltophilia</name>
    <dbReference type="NCBI Taxonomy" id="40324"/>
    <lineage>
        <taxon>Bacteria</taxon>
        <taxon>Pseudomonadati</taxon>
        <taxon>Pseudomonadota</taxon>
        <taxon>Gammaproteobacteria</taxon>
        <taxon>Lysobacterales</taxon>
        <taxon>Lysobacteraceae</taxon>
        <taxon>Stenotrophomonas</taxon>
        <taxon>Stenotrophomonas maltophilia group</taxon>
    </lineage>
</organism>
<comment type="caution">
    <text evidence="4">The sequence shown here is derived from an EMBL/GenBank/DDBJ whole genome shotgun (WGS) entry which is preliminary data.</text>
</comment>